<keyword evidence="7" id="KW-0496">Mitochondrion</keyword>
<name>A0ABR1JKL4_9AGAR</name>
<keyword evidence="7" id="KW-0547">Nucleotide-binding</keyword>
<evidence type="ECO:0000256" key="7">
    <source>
        <dbReference type="RuleBase" id="RU365024"/>
    </source>
</evidence>
<reference evidence="8 9" key="1">
    <citation type="submission" date="2024-01" db="EMBL/GenBank/DDBJ databases">
        <title>A draft genome for the cacao thread blight pathogen Marasmiellus scandens.</title>
        <authorList>
            <person name="Baruah I.K."/>
            <person name="Leung J."/>
            <person name="Bukari Y."/>
            <person name="Amoako-Attah I."/>
            <person name="Meinhardt L.W."/>
            <person name="Bailey B.A."/>
            <person name="Cohen S.P."/>
        </authorList>
    </citation>
    <scope>NUCLEOTIDE SEQUENCE [LARGE SCALE GENOMIC DNA]</scope>
    <source>
        <strain evidence="8 9">GH-19</strain>
    </source>
</reference>
<evidence type="ECO:0000256" key="2">
    <source>
        <dbReference type="ARBA" id="ARBA00022679"/>
    </source>
</evidence>
<comment type="pathway">
    <text evidence="7">Phospholipid metabolism; phosphatidylglycerol biosynthesis; phosphatidylglycerol from CDP-diacylglycerol: step 1/2.</text>
</comment>
<dbReference type="EMBL" id="JBANRG010000009">
    <property type="protein sequence ID" value="KAK7463342.1"/>
    <property type="molecule type" value="Genomic_DNA"/>
</dbReference>
<protein>
    <recommendedName>
        <fullName evidence="7">CDP-diacylglycerol--glycerol-3-phosphate 3-phosphatidyltransferase</fullName>
        <ecNumber evidence="7">2.7.8.5</ecNumber>
    </recommendedName>
</protein>
<comment type="subcellular location">
    <subcellularLocation>
        <location evidence="7">Mitochondrion</location>
    </subcellularLocation>
</comment>
<dbReference type="CDD" id="cd09137">
    <property type="entry name" value="PLDc_PGS1_euk_2"/>
    <property type="match status" value="1"/>
</dbReference>
<comment type="caution">
    <text evidence="8">The sequence shown here is derived from an EMBL/GenBank/DDBJ whole genome shotgun (WGS) entry which is preliminary data.</text>
</comment>
<evidence type="ECO:0000313" key="8">
    <source>
        <dbReference type="EMBL" id="KAK7463342.1"/>
    </source>
</evidence>
<keyword evidence="2 7" id="KW-0808">Transferase</keyword>
<keyword evidence="6 7" id="KW-1208">Phospholipid metabolism</keyword>
<proteinExistence type="inferred from homology"/>
<evidence type="ECO:0000256" key="6">
    <source>
        <dbReference type="ARBA" id="ARBA00023264"/>
    </source>
</evidence>
<keyword evidence="5 7" id="KW-0594">Phospholipid biosynthesis</keyword>
<comment type="catalytic activity">
    <reaction evidence="7">
        <text>a CDP-1,2-diacyl-sn-glycerol + sn-glycerol 3-phosphate = a 1,2-diacyl-sn-glycero-3-phospho-(1'-sn-glycero-3'-phosphate) + CMP + H(+)</text>
        <dbReference type="Rhea" id="RHEA:12593"/>
        <dbReference type="ChEBI" id="CHEBI:15378"/>
        <dbReference type="ChEBI" id="CHEBI:57597"/>
        <dbReference type="ChEBI" id="CHEBI:58332"/>
        <dbReference type="ChEBI" id="CHEBI:60110"/>
        <dbReference type="ChEBI" id="CHEBI:60377"/>
        <dbReference type="EC" id="2.7.8.5"/>
    </reaction>
</comment>
<accession>A0ABR1JKL4</accession>
<evidence type="ECO:0000256" key="5">
    <source>
        <dbReference type="ARBA" id="ARBA00023209"/>
    </source>
</evidence>
<keyword evidence="9" id="KW-1185">Reference proteome</keyword>
<dbReference type="PANTHER" id="PTHR12586:SF1">
    <property type="entry name" value="CDP-DIACYLGLYCEROL--GLYCEROL-3-PHOSPHATE 3-PHOSPHATIDYLTRANSFERASE, MITOCHONDRIAL"/>
    <property type="match status" value="1"/>
</dbReference>
<evidence type="ECO:0000313" key="9">
    <source>
        <dbReference type="Proteomes" id="UP001498398"/>
    </source>
</evidence>
<keyword evidence="7" id="KW-0067">ATP-binding</keyword>
<comment type="function">
    <text evidence="7">Functions in the biosynthesis of the anionic phospholipids phosphatidylglycerol and cardiolipin.</text>
</comment>
<keyword evidence="1 7" id="KW-0444">Lipid biosynthesis</keyword>
<dbReference type="CDD" id="cd09135">
    <property type="entry name" value="PLDc_PGS1_euk_1"/>
    <property type="match status" value="1"/>
</dbReference>
<dbReference type="InterPro" id="IPR016270">
    <property type="entry name" value="PGS1"/>
</dbReference>
<dbReference type="PIRSF" id="PIRSF000850">
    <property type="entry name" value="Phospholipase_D_PSS"/>
    <property type="match status" value="1"/>
</dbReference>
<evidence type="ECO:0000256" key="4">
    <source>
        <dbReference type="ARBA" id="ARBA00023098"/>
    </source>
</evidence>
<evidence type="ECO:0000256" key="3">
    <source>
        <dbReference type="ARBA" id="ARBA00022737"/>
    </source>
</evidence>
<dbReference type="Proteomes" id="UP001498398">
    <property type="component" value="Unassembled WGS sequence"/>
</dbReference>
<comment type="similarity">
    <text evidence="7">Belongs to the CDP-alcohol phosphatidyltransferase class-II family.</text>
</comment>
<keyword evidence="4 7" id="KW-0443">Lipid metabolism</keyword>
<sequence length="535" mass="59743">MLASLRAKACRPLYLRASLYASPWPRKQKCCMSTALQVRYDSVIRDFTSELSNRQPSFSVPASGIRVLSHPKEFYSLLLDMIRNAEDRIFLSSLYIGSGESELVSALKDALERKASLQVHLQLDLNRSTRPGASSTAKILLPLLRSFPDRVHVSLFRSPSLRGVMAKLVPPRFNEGWGTWHAKIYGADNNIIISGANLNEAYFTNRQDRYLHFKQHVSLANYCFEFLQAASSVSYRLLPSDSPDTMSVPRSSHSYTRENYALVWSDQDTHPHHFNDKFRQALSDLQAKAKTLHTQGAVDQNPHDAILLPVIQGGQFNIREEQEMFGLLFKYLKQNASQSEKGSRPLMDLTSGYFGLSEKYQDLVLGCPDVDVRIVAASPKANGFFGSKGISGRIPEGYTYLEQRFMKAVKATGREWSDSGTSGHGVQLSEWEKDGWTYHAKGLWLSPTPSSNPVLTLFGSSNLNSRSAELDTELSFVMVLPSSEDGPTDNPADLLRAQLADEIQQIRKDATGWKGGDRKVRLGTKLLVKIVGGML</sequence>
<dbReference type="SUPFAM" id="SSF56024">
    <property type="entry name" value="Phospholipase D/nuclease"/>
    <property type="match status" value="1"/>
</dbReference>
<keyword evidence="3" id="KW-0677">Repeat</keyword>
<gene>
    <name evidence="8" type="primary">PGS1_1</name>
    <name evidence="8" type="ORF">VKT23_006698</name>
</gene>
<dbReference type="Gene3D" id="3.30.870.10">
    <property type="entry name" value="Endonuclease Chain A"/>
    <property type="match status" value="2"/>
</dbReference>
<organism evidence="8 9">
    <name type="scientific">Marasmiellus scandens</name>
    <dbReference type="NCBI Taxonomy" id="2682957"/>
    <lineage>
        <taxon>Eukaryota</taxon>
        <taxon>Fungi</taxon>
        <taxon>Dikarya</taxon>
        <taxon>Basidiomycota</taxon>
        <taxon>Agaricomycotina</taxon>
        <taxon>Agaricomycetes</taxon>
        <taxon>Agaricomycetidae</taxon>
        <taxon>Agaricales</taxon>
        <taxon>Marasmiineae</taxon>
        <taxon>Omphalotaceae</taxon>
        <taxon>Marasmiellus</taxon>
    </lineage>
</organism>
<dbReference type="PANTHER" id="PTHR12586">
    <property type="entry name" value="CDP-DIACYLGLYCEROL--SERINE O-PHOSPHATIDYLTRANSFERASE"/>
    <property type="match status" value="1"/>
</dbReference>
<evidence type="ECO:0000256" key="1">
    <source>
        <dbReference type="ARBA" id="ARBA00022516"/>
    </source>
</evidence>
<dbReference type="GO" id="GO:0008444">
    <property type="term" value="F:CDP-diacylglycerol-glycerol-3-phosphate 3-phosphatidyltransferase activity"/>
    <property type="evidence" value="ECO:0007669"/>
    <property type="project" value="UniProtKB-EC"/>
</dbReference>
<dbReference type="EC" id="2.7.8.5" evidence="7"/>